<evidence type="ECO:0000256" key="8">
    <source>
        <dbReference type="ARBA" id="ARBA00023143"/>
    </source>
</evidence>
<evidence type="ECO:0000313" key="12">
    <source>
        <dbReference type="Proteomes" id="UP000249633"/>
    </source>
</evidence>
<dbReference type="GO" id="GO:0016020">
    <property type="term" value="C:membrane"/>
    <property type="evidence" value="ECO:0007669"/>
    <property type="project" value="UniProtKB-SubCell"/>
</dbReference>
<keyword evidence="8" id="KW-0975">Bacterial flagellum</keyword>
<dbReference type="Proteomes" id="UP000249633">
    <property type="component" value="Unassembled WGS sequence"/>
</dbReference>
<evidence type="ECO:0000256" key="2">
    <source>
        <dbReference type="ARBA" id="ARBA00004117"/>
    </source>
</evidence>
<accession>A0A2W5FYB2</accession>
<comment type="function">
    <text evidence="1">Assembles around the rod to form the L-ring and probably protects the motor/basal body from shearing forces during rotation.</text>
</comment>
<evidence type="ECO:0000256" key="10">
    <source>
        <dbReference type="SAM" id="MobiDB-lite"/>
    </source>
</evidence>
<keyword evidence="11" id="KW-0966">Cell projection</keyword>
<dbReference type="GO" id="GO:0009427">
    <property type="term" value="C:bacterial-type flagellum basal body, distal rod, L ring"/>
    <property type="evidence" value="ECO:0007669"/>
    <property type="project" value="InterPro"/>
</dbReference>
<evidence type="ECO:0000256" key="3">
    <source>
        <dbReference type="ARBA" id="ARBA00004370"/>
    </source>
</evidence>
<keyword evidence="6" id="KW-0732">Signal</keyword>
<evidence type="ECO:0000256" key="1">
    <source>
        <dbReference type="ARBA" id="ARBA00002591"/>
    </source>
</evidence>
<keyword evidence="7" id="KW-0472">Membrane</keyword>
<keyword evidence="11" id="KW-0282">Flagellum</keyword>
<proteinExistence type="inferred from homology"/>
<comment type="subcellular location">
    <subcellularLocation>
        <location evidence="2">Bacterial flagellum basal body</location>
    </subcellularLocation>
    <subcellularLocation>
        <location evidence="3">Membrane</location>
    </subcellularLocation>
</comment>
<keyword evidence="9" id="KW-0998">Cell outer membrane</keyword>
<gene>
    <name evidence="11" type="ORF">DI603_05725</name>
</gene>
<comment type="subunit">
    <text evidence="5">The basal body constitutes a major portion of the flagellar organelle and consists of four rings (L,P,S, and M) mounted on a central rod.</text>
</comment>
<evidence type="ECO:0000256" key="7">
    <source>
        <dbReference type="ARBA" id="ARBA00023136"/>
    </source>
</evidence>
<dbReference type="PANTHER" id="PTHR34933:SF3">
    <property type="entry name" value="FLAGELLAR L-RING PROTEIN"/>
    <property type="match status" value="1"/>
</dbReference>
<keyword evidence="11" id="KW-0969">Cilium</keyword>
<dbReference type="AlphaFoldDB" id="A0A2W5FYB2"/>
<dbReference type="GO" id="GO:0071973">
    <property type="term" value="P:bacterial-type flagellum-dependent cell motility"/>
    <property type="evidence" value="ECO:0007669"/>
    <property type="project" value="InterPro"/>
</dbReference>
<evidence type="ECO:0000313" key="11">
    <source>
        <dbReference type="EMBL" id="PZP34629.1"/>
    </source>
</evidence>
<evidence type="ECO:0000256" key="6">
    <source>
        <dbReference type="ARBA" id="ARBA00022729"/>
    </source>
</evidence>
<reference evidence="11 12" key="1">
    <citation type="submission" date="2017-08" db="EMBL/GenBank/DDBJ databases">
        <title>Infants hospitalized years apart are colonized by the same room-sourced microbial strains.</title>
        <authorList>
            <person name="Brooks B."/>
            <person name="Olm M.R."/>
            <person name="Firek B.A."/>
            <person name="Baker R."/>
            <person name="Thomas B.C."/>
            <person name="Morowitz M.J."/>
            <person name="Banfield J.F."/>
        </authorList>
    </citation>
    <scope>NUCLEOTIDE SEQUENCE [LARGE SCALE GENOMIC DNA]</scope>
    <source>
        <strain evidence="11">S2_012_000_R2_81</strain>
    </source>
</reference>
<dbReference type="PANTHER" id="PTHR34933">
    <property type="entry name" value="FLAGELLAR L-RING PROTEIN"/>
    <property type="match status" value="1"/>
</dbReference>
<evidence type="ECO:0000256" key="4">
    <source>
        <dbReference type="ARBA" id="ARBA00006929"/>
    </source>
</evidence>
<sequence length="203" mass="21178">MPGPMVATALQTPLYLERPSNGAIFQPGMNANSLFSPERRPSAVGDTMKVDIAETLKASQKQTTDTSRSSQLASKGPGGSSKVGFIDRLLNLNASASGADSFKGSGTTSTENSFATQIAVTVINVMPNGNLLVAGERSIGLNQGVNTIRFSGIVNPRSIQPGNVVPSGEVVNASLESVAQGDVSDASSRTWLQRVLARTLSVW</sequence>
<dbReference type="GO" id="GO:0003774">
    <property type="term" value="F:cytoskeletal motor activity"/>
    <property type="evidence" value="ECO:0007669"/>
    <property type="project" value="InterPro"/>
</dbReference>
<organism evidence="11 12">
    <name type="scientific">Roseateles depolymerans</name>
    <dbReference type="NCBI Taxonomy" id="76731"/>
    <lineage>
        <taxon>Bacteria</taxon>
        <taxon>Pseudomonadati</taxon>
        <taxon>Pseudomonadota</taxon>
        <taxon>Betaproteobacteria</taxon>
        <taxon>Burkholderiales</taxon>
        <taxon>Sphaerotilaceae</taxon>
        <taxon>Roseateles</taxon>
    </lineage>
</organism>
<evidence type="ECO:0000256" key="9">
    <source>
        <dbReference type="ARBA" id="ARBA00023237"/>
    </source>
</evidence>
<name>A0A2W5FYB2_9BURK</name>
<dbReference type="InterPro" id="IPR000527">
    <property type="entry name" value="Flag_Lring"/>
</dbReference>
<feature type="compositionally biased region" description="Polar residues" evidence="10">
    <location>
        <begin position="57"/>
        <end position="73"/>
    </location>
</feature>
<protein>
    <submittedName>
        <fullName evidence="11">Flagellar biosynthesis protein FlgH</fullName>
    </submittedName>
</protein>
<dbReference type="EMBL" id="QFOD01000004">
    <property type="protein sequence ID" value="PZP34629.1"/>
    <property type="molecule type" value="Genomic_DNA"/>
</dbReference>
<dbReference type="Pfam" id="PF02107">
    <property type="entry name" value="FlgH"/>
    <property type="match status" value="1"/>
</dbReference>
<comment type="similarity">
    <text evidence="4">Belongs to the FlgH family.</text>
</comment>
<comment type="caution">
    <text evidence="11">The sequence shown here is derived from an EMBL/GenBank/DDBJ whole genome shotgun (WGS) entry which is preliminary data.</text>
</comment>
<dbReference type="PRINTS" id="PR01008">
    <property type="entry name" value="FLGLRINGFLGH"/>
</dbReference>
<feature type="region of interest" description="Disordered" evidence="10">
    <location>
        <begin position="57"/>
        <end position="80"/>
    </location>
</feature>
<evidence type="ECO:0000256" key="5">
    <source>
        <dbReference type="ARBA" id="ARBA00011439"/>
    </source>
</evidence>